<dbReference type="PANTHER" id="PTHR40460">
    <property type="entry name" value="CHROMOSOME 1, WHOLE GENOME SHOTGUN SEQUENCE"/>
    <property type="match status" value="1"/>
</dbReference>
<evidence type="ECO:0000313" key="5">
    <source>
        <dbReference type="Proteomes" id="UP000650833"/>
    </source>
</evidence>
<accession>A0A8H7R896</accession>
<feature type="region of interest" description="Disordered" evidence="2">
    <location>
        <begin position="78"/>
        <end position="101"/>
    </location>
</feature>
<reference evidence="4" key="1">
    <citation type="submission" date="2020-12" db="EMBL/GenBank/DDBJ databases">
        <title>Metabolic potential, ecology and presence of endohyphal bacteria is reflected in genomic diversity of Mucoromycotina.</title>
        <authorList>
            <person name="Muszewska A."/>
            <person name="Okrasinska A."/>
            <person name="Steczkiewicz K."/>
            <person name="Drgas O."/>
            <person name="Orlowska M."/>
            <person name="Perlinska-Lenart U."/>
            <person name="Aleksandrzak-Piekarczyk T."/>
            <person name="Szatraj K."/>
            <person name="Zielenkiewicz U."/>
            <person name="Pilsyk S."/>
            <person name="Malc E."/>
            <person name="Mieczkowski P."/>
            <person name="Kruszewska J.S."/>
            <person name="Biernat P."/>
            <person name="Pawlowska J."/>
        </authorList>
    </citation>
    <scope>NUCLEOTIDE SEQUENCE</scope>
    <source>
        <strain evidence="4">CBS 226.32</strain>
    </source>
</reference>
<protein>
    <recommendedName>
        <fullName evidence="3">CsbD-like domain-containing protein</fullName>
    </recommendedName>
</protein>
<feature type="compositionally biased region" description="Basic and acidic residues" evidence="2">
    <location>
        <begin position="86"/>
        <end position="101"/>
    </location>
</feature>
<dbReference type="InterPro" id="IPR008462">
    <property type="entry name" value="CsbD"/>
</dbReference>
<evidence type="ECO:0000256" key="2">
    <source>
        <dbReference type="SAM" id="MobiDB-lite"/>
    </source>
</evidence>
<evidence type="ECO:0000256" key="1">
    <source>
        <dbReference type="ARBA" id="ARBA00009129"/>
    </source>
</evidence>
<dbReference type="SUPFAM" id="SSF69047">
    <property type="entry name" value="Hypothetical protein YjbJ"/>
    <property type="match status" value="1"/>
</dbReference>
<proteinExistence type="inferred from homology"/>
<dbReference type="Pfam" id="PF05532">
    <property type="entry name" value="CsbD"/>
    <property type="match status" value="1"/>
</dbReference>
<feature type="region of interest" description="Disordered" evidence="2">
    <location>
        <begin position="28"/>
        <end position="47"/>
    </location>
</feature>
<dbReference type="AlphaFoldDB" id="A0A8H7R896"/>
<organism evidence="4 5">
    <name type="scientific">Mucor plumbeus</name>
    <dbReference type="NCBI Taxonomy" id="97098"/>
    <lineage>
        <taxon>Eukaryota</taxon>
        <taxon>Fungi</taxon>
        <taxon>Fungi incertae sedis</taxon>
        <taxon>Mucoromycota</taxon>
        <taxon>Mucoromycotina</taxon>
        <taxon>Mucoromycetes</taxon>
        <taxon>Mucorales</taxon>
        <taxon>Mucorineae</taxon>
        <taxon>Mucoraceae</taxon>
        <taxon>Mucor</taxon>
    </lineage>
</organism>
<comment type="caution">
    <text evidence="4">The sequence shown here is derived from an EMBL/GenBank/DDBJ whole genome shotgun (WGS) entry which is preliminary data.</text>
</comment>
<evidence type="ECO:0000259" key="3">
    <source>
        <dbReference type="Pfam" id="PF05532"/>
    </source>
</evidence>
<gene>
    <name evidence="4" type="ORF">INT46_000036</name>
</gene>
<dbReference type="OrthoDB" id="9999611at2759"/>
<keyword evidence="5" id="KW-1185">Reference proteome</keyword>
<evidence type="ECO:0000313" key="4">
    <source>
        <dbReference type="EMBL" id="KAG2205063.1"/>
    </source>
</evidence>
<dbReference type="InterPro" id="IPR036629">
    <property type="entry name" value="YjbJ_sf"/>
</dbReference>
<feature type="domain" description="CsbD-like" evidence="3">
    <location>
        <begin position="9"/>
        <end position="54"/>
    </location>
</feature>
<dbReference type="EMBL" id="JAEPRC010000182">
    <property type="protein sequence ID" value="KAG2205063.1"/>
    <property type="molecule type" value="Genomic_DNA"/>
</dbReference>
<name>A0A8H7R896_9FUNG</name>
<comment type="similarity">
    <text evidence="1">Belongs to the UPF0337 (CsbD) family.</text>
</comment>
<sequence>MTNSPIPSKTDAKTDQFIGTVKENVGSAVGNERLRGEGKAQHGQGEVEEQAATTLGYVQGLTSQISGAVQGTINSLTGNNSSEASAKIEQKKGEAQKEFNS</sequence>
<dbReference type="Proteomes" id="UP000650833">
    <property type="component" value="Unassembled WGS sequence"/>
</dbReference>
<dbReference type="PANTHER" id="PTHR40460:SF1">
    <property type="entry name" value="CSBD-LIKE DOMAIN-CONTAINING PROTEIN"/>
    <property type="match status" value="1"/>
</dbReference>